<dbReference type="Proteomes" id="UP000182658">
    <property type="component" value="Unassembled WGS sequence"/>
</dbReference>
<feature type="compositionally biased region" description="Basic and acidic residues" evidence="1">
    <location>
        <begin position="48"/>
        <end position="59"/>
    </location>
</feature>
<dbReference type="EMBL" id="KV875094">
    <property type="protein sequence ID" value="OIW33083.1"/>
    <property type="molecule type" value="Genomic_DNA"/>
</dbReference>
<accession>A0A1J7J125</accession>
<feature type="compositionally biased region" description="Polar residues" evidence="1">
    <location>
        <begin position="73"/>
        <end position="86"/>
    </location>
</feature>
<feature type="region of interest" description="Disordered" evidence="1">
    <location>
        <begin position="48"/>
        <end position="98"/>
    </location>
</feature>
<evidence type="ECO:0000313" key="3">
    <source>
        <dbReference type="Proteomes" id="UP000182658"/>
    </source>
</evidence>
<keyword evidence="3" id="KW-1185">Reference proteome</keyword>
<dbReference type="AlphaFoldDB" id="A0A1J7J125"/>
<reference evidence="2 3" key="1">
    <citation type="submission" date="2016-10" db="EMBL/GenBank/DDBJ databases">
        <title>Draft genome sequence of Coniochaeta ligniaria NRRL30616, a lignocellulolytic fungus for bioabatement of inhibitors in plant biomass hydrolysates.</title>
        <authorList>
            <consortium name="DOE Joint Genome Institute"/>
            <person name="Jimenez D.J."/>
            <person name="Hector R.E."/>
            <person name="Riley R."/>
            <person name="Sun H."/>
            <person name="Grigoriev I.V."/>
            <person name="Van Elsas J.D."/>
            <person name="Nichols N.N."/>
        </authorList>
    </citation>
    <scope>NUCLEOTIDE SEQUENCE [LARGE SCALE GENOMIC DNA]</scope>
    <source>
        <strain evidence="2 3">NRRL 30616</strain>
    </source>
</reference>
<dbReference type="OrthoDB" id="3565018at2759"/>
<protein>
    <submittedName>
        <fullName evidence="2">Uncharacterized protein</fullName>
    </submittedName>
</protein>
<proteinExistence type="predicted"/>
<sequence length="244" mass="27765">MRLAEAEARMKAAEVEARATLQEEKRLRLILEEEKRFKLIIMDAYNREVGDGREPEEKTPLPAASSPEISVDVESSSEGNAHTSDNTKPESLPDAPLPVPKIESSYRSEFQPYLKFVSFPDLDVIRGHQCAEPIRDIFGQEGLVIIKWLRMVKGVRKVMKLKVLDSRHEPHKEEVIEECIRNLQVEELDWRRTDLSIETVKDASPGVQRLHLYSSGDWAPLLHWVSADGLNRLEVGGFFTSCCT</sequence>
<evidence type="ECO:0000256" key="1">
    <source>
        <dbReference type="SAM" id="MobiDB-lite"/>
    </source>
</evidence>
<gene>
    <name evidence="2" type="ORF">CONLIGDRAFT_162383</name>
</gene>
<dbReference type="InParanoid" id="A0A1J7J125"/>
<organism evidence="2 3">
    <name type="scientific">Coniochaeta ligniaria NRRL 30616</name>
    <dbReference type="NCBI Taxonomy" id="1408157"/>
    <lineage>
        <taxon>Eukaryota</taxon>
        <taxon>Fungi</taxon>
        <taxon>Dikarya</taxon>
        <taxon>Ascomycota</taxon>
        <taxon>Pezizomycotina</taxon>
        <taxon>Sordariomycetes</taxon>
        <taxon>Sordariomycetidae</taxon>
        <taxon>Coniochaetales</taxon>
        <taxon>Coniochaetaceae</taxon>
        <taxon>Coniochaeta</taxon>
    </lineage>
</organism>
<name>A0A1J7J125_9PEZI</name>
<evidence type="ECO:0000313" key="2">
    <source>
        <dbReference type="EMBL" id="OIW33083.1"/>
    </source>
</evidence>